<keyword evidence="8" id="KW-1185">Reference proteome</keyword>
<comment type="similarity">
    <text evidence="2">Belongs to the eukaryotic RPA49/POLR1E RNA polymerase subunit family.</text>
</comment>
<evidence type="ECO:0000313" key="7">
    <source>
        <dbReference type="EMBL" id="KAJ8442912.1"/>
    </source>
</evidence>
<dbReference type="GO" id="GO:0003677">
    <property type="term" value="F:DNA binding"/>
    <property type="evidence" value="ECO:0007669"/>
    <property type="project" value="InterPro"/>
</dbReference>
<evidence type="ECO:0000313" key="8">
    <source>
        <dbReference type="Proteomes" id="UP001153076"/>
    </source>
</evidence>
<feature type="region of interest" description="Disordered" evidence="6">
    <location>
        <begin position="1"/>
        <end position="24"/>
    </location>
</feature>
<keyword evidence="5" id="KW-0539">Nucleus</keyword>
<evidence type="ECO:0000256" key="4">
    <source>
        <dbReference type="ARBA" id="ARBA00023163"/>
    </source>
</evidence>
<dbReference type="EMBL" id="JAKOGI010000132">
    <property type="protein sequence ID" value="KAJ8442912.1"/>
    <property type="molecule type" value="Genomic_DNA"/>
</dbReference>
<dbReference type="Proteomes" id="UP001153076">
    <property type="component" value="Unassembled WGS sequence"/>
</dbReference>
<dbReference type="AlphaFoldDB" id="A0A9Q1KGP2"/>
<dbReference type="Pfam" id="PF06870">
    <property type="entry name" value="RNA_pol_I_A49"/>
    <property type="match status" value="1"/>
</dbReference>
<organism evidence="7 8">
    <name type="scientific">Carnegiea gigantea</name>
    <dbReference type="NCBI Taxonomy" id="171969"/>
    <lineage>
        <taxon>Eukaryota</taxon>
        <taxon>Viridiplantae</taxon>
        <taxon>Streptophyta</taxon>
        <taxon>Embryophyta</taxon>
        <taxon>Tracheophyta</taxon>
        <taxon>Spermatophyta</taxon>
        <taxon>Magnoliopsida</taxon>
        <taxon>eudicotyledons</taxon>
        <taxon>Gunneridae</taxon>
        <taxon>Pentapetalae</taxon>
        <taxon>Caryophyllales</taxon>
        <taxon>Cactineae</taxon>
        <taxon>Cactaceae</taxon>
        <taxon>Cactoideae</taxon>
        <taxon>Echinocereeae</taxon>
        <taxon>Carnegiea</taxon>
    </lineage>
</organism>
<dbReference type="OrthoDB" id="532500at2759"/>
<comment type="subcellular location">
    <subcellularLocation>
        <location evidence="1">Nucleus</location>
        <location evidence="1">Nucleolus</location>
    </subcellularLocation>
</comment>
<dbReference type="GO" id="GO:0005730">
    <property type="term" value="C:nucleolus"/>
    <property type="evidence" value="ECO:0007669"/>
    <property type="project" value="UniProtKB-SubCell"/>
</dbReference>
<protein>
    <recommendedName>
        <fullName evidence="9">DNA-directed RNA polymerase I subunit rpa49</fullName>
    </recommendedName>
</protein>
<proteinExistence type="inferred from homology"/>
<accession>A0A9Q1KGP2</accession>
<evidence type="ECO:0000256" key="1">
    <source>
        <dbReference type="ARBA" id="ARBA00004604"/>
    </source>
</evidence>
<gene>
    <name evidence="7" type="ORF">Cgig2_022278</name>
</gene>
<feature type="compositionally biased region" description="Basic residues" evidence="6">
    <location>
        <begin position="12"/>
        <end position="22"/>
    </location>
</feature>
<dbReference type="GO" id="GO:0006351">
    <property type="term" value="P:DNA-templated transcription"/>
    <property type="evidence" value="ECO:0007669"/>
    <property type="project" value="InterPro"/>
</dbReference>
<dbReference type="GO" id="GO:0000428">
    <property type="term" value="C:DNA-directed RNA polymerase complex"/>
    <property type="evidence" value="ECO:0007669"/>
    <property type="project" value="UniProtKB-KW"/>
</dbReference>
<dbReference type="InterPro" id="IPR009668">
    <property type="entry name" value="RNA_pol-assoc_fac_A49-like"/>
</dbReference>
<keyword evidence="3" id="KW-0240">DNA-directed RNA polymerase</keyword>
<keyword evidence="4" id="KW-0804">Transcription</keyword>
<sequence length="414" mass="46860">MEAEADLDPQLHKSRKKKKKKNDLKVTIEVQNEQPGKLAPLVGYFPSGYDPNSDKSPQVKVYRHQKKVRRLELVVSPSGSKVDFVGTNYSGEAAAGRMCSYALGILDKETQKLKIVPIAANKIFRLEPRVRKGDESVKEPMTPGTGEVTSEDRMQKLNNLTAHFGTSKAIKQAKKASLLRQKEDPATQQDLDHLLEDPSIDKGALTSTSAETTRNIPPHDLSATTPEKAYPLDKIIPKGEWDYLLDILELMQSGQEMNPDVYPSFVCNRVYKLDVIKDEAEKGKLAGILSYIAHLVNFKDQHMLSGHFSSSKHHNIPSMLFQKFTKMFVDTSKKRLSDEKIGTLISYVLVLSLYVDEFQTDFTDIAKDLKMPVMKLRPYFENLGCKFKNRNRVIVATLPLPLEFPTVRKRRRRG</sequence>
<name>A0A9Q1KGP2_9CARY</name>
<evidence type="ECO:0008006" key="9">
    <source>
        <dbReference type="Google" id="ProtNLM"/>
    </source>
</evidence>
<evidence type="ECO:0000256" key="5">
    <source>
        <dbReference type="ARBA" id="ARBA00023242"/>
    </source>
</evidence>
<dbReference type="PANTHER" id="PTHR14440">
    <property type="entry name" value="DNA-DIRECTED RNA POLYMERASE I SUBUNIT RPA49"/>
    <property type="match status" value="1"/>
</dbReference>
<evidence type="ECO:0000256" key="2">
    <source>
        <dbReference type="ARBA" id="ARBA00009430"/>
    </source>
</evidence>
<comment type="caution">
    <text evidence="7">The sequence shown here is derived from an EMBL/GenBank/DDBJ whole genome shotgun (WGS) entry which is preliminary data.</text>
</comment>
<evidence type="ECO:0000256" key="6">
    <source>
        <dbReference type="SAM" id="MobiDB-lite"/>
    </source>
</evidence>
<reference evidence="7" key="1">
    <citation type="submission" date="2022-04" db="EMBL/GenBank/DDBJ databases">
        <title>Carnegiea gigantea Genome sequencing and assembly v2.</title>
        <authorList>
            <person name="Copetti D."/>
            <person name="Sanderson M.J."/>
            <person name="Burquez A."/>
            <person name="Wojciechowski M.F."/>
        </authorList>
    </citation>
    <scope>NUCLEOTIDE SEQUENCE</scope>
    <source>
        <strain evidence="7">SGP5-SGP5p</strain>
        <tissue evidence="7">Aerial part</tissue>
    </source>
</reference>
<evidence type="ECO:0000256" key="3">
    <source>
        <dbReference type="ARBA" id="ARBA00022478"/>
    </source>
</evidence>